<dbReference type="InterPro" id="IPR014795">
    <property type="entry name" value="TacA_1-like"/>
</dbReference>
<dbReference type="PANTHER" id="PTHR35401">
    <property type="entry name" value="COPG FAMILY HELIX-TURN-HELIX PROTEIN-RELATED-RELATED"/>
    <property type="match status" value="1"/>
</dbReference>
<reference evidence="4" key="1">
    <citation type="submission" date="2018-02" db="EMBL/GenBank/DDBJ databases">
        <authorList>
            <person name="Hausmann B."/>
        </authorList>
    </citation>
    <scope>NUCLEOTIDE SEQUENCE [LARGE SCALE GENOMIC DNA]</scope>
    <source>
        <strain evidence="4">Peat soil MAG SbA5</strain>
    </source>
</reference>
<evidence type="ECO:0000256" key="1">
    <source>
        <dbReference type="ARBA" id="ARBA00022649"/>
    </source>
</evidence>
<dbReference type="AlphaFoldDB" id="A0A2N9L4Y1"/>
<keyword evidence="1" id="KW-1277">Toxin-antitoxin system</keyword>
<evidence type="ECO:0008006" key="5">
    <source>
        <dbReference type="Google" id="ProtNLM"/>
    </source>
</evidence>
<name>A0A2N9L4Y1_9BACT</name>
<evidence type="ECO:0000313" key="4">
    <source>
        <dbReference type="Proteomes" id="UP000239735"/>
    </source>
</evidence>
<dbReference type="SUPFAM" id="SSF47598">
    <property type="entry name" value="Ribbon-helix-helix"/>
    <property type="match status" value="1"/>
</dbReference>
<dbReference type="Gene3D" id="1.20.5.780">
    <property type="entry name" value="Single helix bin"/>
    <property type="match status" value="1"/>
</dbReference>
<proteinExistence type="inferred from homology"/>
<dbReference type="Proteomes" id="UP000239735">
    <property type="component" value="Unassembled WGS sequence"/>
</dbReference>
<dbReference type="GO" id="GO:0006355">
    <property type="term" value="P:regulation of DNA-templated transcription"/>
    <property type="evidence" value="ECO:0007669"/>
    <property type="project" value="InterPro"/>
</dbReference>
<protein>
    <recommendedName>
        <fullName evidence="5">DUF1778 domain-containing protein</fullName>
    </recommendedName>
</protein>
<comment type="similarity">
    <text evidence="2">Belongs to the TacA antitoxin family.</text>
</comment>
<dbReference type="InterPro" id="IPR010985">
    <property type="entry name" value="Ribbon_hlx_hlx"/>
</dbReference>
<dbReference type="OrthoDB" id="5472150at2"/>
<evidence type="ECO:0000313" key="3">
    <source>
        <dbReference type="EMBL" id="SPE18025.1"/>
    </source>
</evidence>
<dbReference type="EMBL" id="OKRB01000028">
    <property type="protein sequence ID" value="SPE18025.1"/>
    <property type="molecule type" value="Genomic_DNA"/>
</dbReference>
<gene>
    <name evidence="3" type="ORF">SBA5_1230004</name>
</gene>
<sequence length="96" mass="10799">MPRVAVDDSPRMNLRLRPEQKATLVRAAALRHTDLTEFVLQPALREAKAVIEESERIVLSERDSLLVLNLLENPPAPNAKLRAAIARMPKPTRKGR</sequence>
<organism evidence="3 4">
    <name type="scientific">Candidatus Sulfuritelmatomonas gaucii</name>
    <dbReference type="NCBI Taxonomy" id="2043161"/>
    <lineage>
        <taxon>Bacteria</taxon>
        <taxon>Pseudomonadati</taxon>
        <taxon>Acidobacteriota</taxon>
        <taxon>Terriglobia</taxon>
        <taxon>Terriglobales</taxon>
        <taxon>Acidobacteriaceae</taxon>
        <taxon>Candidatus Sulfuritelmatomonas</taxon>
    </lineage>
</organism>
<accession>A0A2N9L4Y1</accession>
<evidence type="ECO:0000256" key="2">
    <source>
        <dbReference type="ARBA" id="ARBA00049988"/>
    </source>
</evidence>
<dbReference type="Pfam" id="PF08681">
    <property type="entry name" value="TacA1"/>
    <property type="match status" value="1"/>
</dbReference>
<dbReference type="PANTHER" id="PTHR35401:SF2">
    <property type="entry name" value="ABC-TYPE TRANSPORT SYSTEM"/>
    <property type="match status" value="1"/>
</dbReference>